<comment type="caution">
    <text evidence="1">The sequence shown here is derived from an EMBL/GenBank/DDBJ whole genome shotgun (WGS) entry which is preliminary data.</text>
</comment>
<evidence type="ECO:0000313" key="2">
    <source>
        <dbReference type="Proteomes" id="UP001501788"/>
    </source>
</evidence>
<dbReference type="RefSeq" id="WP_345066760.1">
    <property type="nucleotide sequence ID" value="NZ_BAABEX010000029.1"/>
</dbReference>
<dbReference type="EMBL" id="BAABEX010000029">
    <property type="protein sequence ID" value="GAA4429228.1"/>
    <property type="molecule type" value="Genomic_DNA"/>
</dbReference>
<reference evidence="2" key="1">
    <citation type="journal article" date="2019" name="Int. J. Syst. Evol. Microbiol.">
        <title>The Global Catalogue of Microorganisms (GCM) 10K type strain sequencing project: providing services to taxonomists for standard genome sequencing and annotation.</title>
        <authorList>
            <consortium name="The Broad Institute Genomics Platform"/>
            <consortium name="The Broad Institute Genome Sequencing Center for Infectious Disease"/>
            <person name="Wu L."/>
            <person name="Ma J."/>
        </authorList>
    </citation>
    <scope>NUCLEOTIDE SEQUENCE [LARGE SCALE GENOMIC DNA]</scope>
    <source>
        <strain evidence="2">JCM 31890</strain>
    </source>
</reference>
<accession>A0ABP8LJ00</accession>
<organism evidence="1 2">
    <name type="scientific">Acidovorax lacteus</name>
    <dbReference type="NCBI Taxonomy" id="1924988"/>
    <lineage>
        <taxon>Bacteria</taxon>
        <taxon>Pseudomonadati</taxon>
        <taxon>Pseudomonadota</taxon>
        <taxon>Betaproteobacteria</taxon>
        <taxon>Burkholderiales</taxon>
        <taxon>Comamonadaceae</taxon>
        <taxon>Acidovorax</taxon>
    </lineage>
</organism>
<dbReference type="Proteomes" id="UP001501788">
    <property type="component" value="Unassembled WGS sequence"/>
</dbReference>
<sequence length="173" mass="19747">MTTDRSRTAPAALGLPTGRFEGRVAFQQLVRDALTTAASEGWREIVLCDDDFHDWPLGERVVADALNDWAGSGRRFTIIATQYDEIVRRHARFVQWRRTWDHIITCRRCPSADRSDLPSVLWSPGWLMHRIDPDRCVGVSGTEPDRRVLMRETLTEWIQNRSSPGFPATTLGL</sequence>
<protein>
    <submittedName>
        <fullName evidence="1">Uncharacterized protein</fullName>
    </submittedName>
</protein>
<keyword evidence="2" id="KW-1185">Reference proteome</keyword>
<evidence type="ECO:0000313" key="1">
    <source>
        <dbReference type="EMBL" id="GAA4429228.1"/>
    </source>
</evidence>
<name>A0ABP8LJ00_9BURK</name>
<gene>
    <name evidence="1" type="ORF">GCM10023090_29030</name>
</gene>
<proteinExistence type="predicted"/>